<organism evidence="1 2">
    <name type="scientific">Aeribacillus composti</name>
    <dbReference type="NCBI Taxonomy" id="1868734"/>
    <lineage>
        <taxon>Bacteria</taxon>
        <taxon>Bacillati</taxon>
        <taxon>Bacillota</taxon>
        <taxon>Bacilli</taxon>
        <taxon>Bacillales</taxon>
        <taxon>Bacillaceae</taxon>
        <taxon>Aeribacillus</taxon>
    </lineage>
</organism>
<reference evidence="1 2" key="1">
    <citation type="submission" date="2023-09" db="EMBL/GenBank/DDBJ databases">
        <title>Different Types of Thermotolerant Ring-Cleaving Dioxygenases derived from Aeribacillus composti HB-1 applied for multiple aromatic hydrocarbons removal.</title>
        <authorList>
            <person name="Cao L."/>
            <person name="Li M."/>
            <person name="Ma T."/>
        </authorList>
    </citation>
    <scope>NUCLEOTIDE SEQUENCE [LARGE SCALE GENOMIC DNA]</scope>
    <source>
        <strain evidence="1 2">HB-1</strain>
    </source>
</reference>
<dbReference type="EMBL" id="CP134501">
    <property type="protein sequence ID" value="WNF33826.1"/>
    <property type="molecule type" value="Genomic_DNA"/>
</dbReference>
<dbReference type="GeneID" id="301125076"/>
<keyword evidence="2" id="KW-1185">Reference proteome</keyword>
<evidence type="ECO:0000313" key="2">
    <source>
        <dbReference type="Proteomes" id="UP001303701"/>
    </source>
</evidence>
<accession>A0ABY9WKI9</accession>
<sequence>MTNYKIVFDKMEELCNELANNDYSFDDIYNESENIKELRELSSEMQNPQPITYSFA</sequence>
<gene>
    <name evidence="1" type="ORF">RI196_03830</name>
</gene>
<proteinExistence type="predicted"/>
<protein>
    <submittedName>
        <fullName evidence="1">Uncharacterized protein</fullName>
    </submittedName>
</protein>
<evidence type="ECO:0000313" key="1">
    <source>
        <dbReference type="EMBL" id="WNF33826.1"/>
    </source>
</evidence>
<dbReference type="Proteomes" id="UP001303701">
    <property type="component" value="Chromosome"/>
</dbReference>
<dbReference type="RefSeq" id="WP_008880443.1">
    <property type="nucleotide sequence ID" value="NZ_CP134501.1"/>
</dbReference>
<name>A0ABY9WKI9_9BACI</name>